<dbReference type="PROSITE" id="PS51679">
    <property type="entry name" value="SAM_MT_C5"/>
    <property type="match status" value="1"/>
</dbReference>
<dbReference type="PRINTS" id="PR00105">
    <property type="entry name" value="C5METTRFRASE"/>
</dbReference>
<evidence type="ECO:0000313" key="7">
    <source>
        <dbReference type="Proteomes" id="UP000019744"/>
    </source>
</evidence>
<evidence type="ECO:0000313" key="6">
    <source>
        <dbReference type="EMBL" id="AHN66609.1"/>
    </source>
</evidence>
<accession>X2JIV2</accession>
<dbReference type="GeneID" id="19487341"/>
<sequence>MTKLKLVSLFSGIGAFEKALEILGVDYELVAFSEIDTYAIQSYCAIHNIFSTKNLGDIKKVDYSSVPDFDLMTYGFPCQDISSGGREAGLAEGSNTRSSTLWDAMNLANTKKPKYMIAENVKNLLSPKFKNDFDKWMKRLDQMGYNTYYSVINAKDFVPQNRERVFVVSIRKDVDKGDFTFPTDYVSLTRLHNIMETDILTKYYLRDEIQQRLDFDADGWVSPENTNEILRIGQVSSKKSQAGTVYHSDGIFPTVCAGTHGYAMGYVFETSTKLARRITPLEAWKLMGFSEEDYQKVRDIMSDTQLYKQAGNSIVVDVAVALLRQLF</sequence>
<dbReference type="InterPro" id="IPR050750">
    <property type="entry name" value="C5-MTase"/>
</dbReference>
<proteinExistence type="inferred from homology"/>
<gene>
    <name evidence="6" type="ORF">Bcp1_134</name>
</gene>
<dbReference type="EMBL" id="KJ451625">
    <property type="protein sequence ID" value="AHN66609.1"/>
    <property type="molecule type" value="Genomic_DNA"/>
</dbReference>
<dbReference type="OrthoDB" id="8328at10239"/>
<evidence type="ECO:0000256" key="4">
    <source>
        <dbReference type="PROSITE-ProRule" id="PRU01016"/>
    </source>
</evidence>
<dbReference type="SUPFAM" id="SSF53335">
    <property type="entry name" value="S-adenosyl-L-methionine-dependent methyltransferases"/>
    <property type="match status" value="1"/>
</dbReference>
<dbReference type="InterPro" id="IPR029063">
    <property type="entry name" value="SAM-dependent_MTases_sf"/>
</dbReference>
<dbReference type="InterPro" id="IPR031303">
    <property type="entry name" value="C5_meth_CS"/>
</dbReference>
<evidence type="ECO:0000256" key="3">
    <source>
        <dbReference type="ARBA" id="ARBA00022691"/>
    </source>
</evidence>
<organism evidence="6 7">
    <name type="scientific">Bacillus phage Bcp1</name>
    <dbReference type="NCBI Taxonomy" id="584892"/>
    <lineage>
        <taxon>Viruses</taxon>
        <taxon>Duplodnaviria</taxon>
        <taxon>Heunggongvirae</taxon>
        <taxon>Uroviricota</taxon>
        <taxon>Caudoviricetes</taxon>
        <taxon>Herelleviridae</taxon>
        <taxon>Bastillevirinae</taxon>
        <taxon>Caeruleovirus</taxon>
        <taxon>Caeruleovirus Bcp1</taxon>
    </lineage>
</organism>
<reference evidence="6 7" key="1">
    <citation type="journal article" date="2014" name="Genome Announc.">
        <title>Complete Genome Sequence of Bacillus cereus Sensu Lato Bacteriophage Bcp1.</title>
        <authorList>
            <person name="Schuch R."/>
            <person name="Pelzek A.J."/>
            <person name="Fazzini M.M."/>
            <person name="Nelson D.C."/>
            <person name="Fischetti V.A."/>
        </authorList>
    </citation>
    <scope>NUCLEOTIDE SEQUENCE [LARGE SCALE GENOMIC DNA]</scope>
</reference>
<dbReference type="Proteomes" id="UP000019744">
    <property type="component" value="Segment"/>
</dbReference>
<dbReference type="PROSITE" id="PS00095">
    <property type="entry name" value="C5_MTASE_2"/>
    <property type="match status" value="1"/>
</dbReference>
<evidence type="ECO:0000256" key="2">
    <source>
        <dbReference type="ARBA" id="ARBA00022679"/>
    </source>
</evidence>
<evidence type="ECO:0000256" key="1">
    <source>
        <dbReference type="ARBA" id="ARBA00022603"/>
    </source>
</evidence>
<dbReference type="NCBIfam" id="TIGR00675">
    <property type="entry name" value="dcm"/>
    <property type="match status" value="1"/>
</dbReference>
<keyword evidence="7" id="KW-1185">Reference proteome</keyword>
<keyword evidence="3 4" id="KW-0949">S-adenosyl-L-methionine</keyword>
<dbReference type="GO" id="GO:0008168">
    <property type="term" value="F:methyltransferase activity"/>
    <property type="evidence" value="ECO:0007669"/>
    <property type="project" value="UniProtKB-KW"/>
</dbReference>
<feature type="active site" evidence="4">
    <location>
        <position position="78"/>
    </location>
</feature>
<dbReference type="REBASE" id="88020">
    <property type="entry name" value="M.BphBcp1ORF134P"/>
</dbReference>
<dbReference type="GO" id="GO:0032259">
    <property type="term" value="P:methylation"/>
    <property type="evidence" value="ECO:0007669"/>
    <property type="project" value="UniProtKB-KW"/>
</dbReference>
<keyword evidence="1 4" id="KW-0489">Methyltransferase</keyword>
<dbReference type="RefSeq" id="YP_009031415.1">
    <property type="nucleotide sequence ID" value="NC_024137.1"/>
</dbReference>
<name>X2JIV2_9CAUD</name>
<dbReference type="PANTHER" id="PTHR46098">
    <property type="entry name" value="TRNA (CYTOSINE(38)-C(5))-METHYLTRANSFERASE"/>
    <property type="match status" value="1"/>
</dbReference>
<dbReference type="Gene3D" id="3.40.50.150">
    <property type="entry name" value="Vaccinia Virus protein VP39"/>
    <property type="match status" value="1"/>
</dbReference>
<dbReference type="InterPro" id="IPR001525">
    <property type="entry name" value="C5_MeTfrase"/>
</dbReference>
<comment type="similarity">
    <text evidence="4 5">Belongs to the class I-like SAM-binding methyltransferase superfamily. C5-methyltransferase family.</text>
</comment>
<evidence type="ECO:0000256" key="5">
    <source>
        <dbReference type="RuleBase" id="RU000416"/>
    </source>
</evidence>
<dbReference type="Pfam" id="PF00145">
    <property type="entry name" value="DNA_methylase"/>
    <property type="match status" value="1"/>
</dbReference>
<dbReference type="KEGG" id="vg:19487341"/>
<protein>
    <submittedName>
        <fullName evidence="6">C-5 cytosine-specific DNA methylase II</fullName>
    </submittedName>
</protein>
<dbReference type="PANTHER" id="PTHR46098:SF1">
    <property type="entry name" value="TRNA (CYTOSINE(38)-C(5))-METHYLTRANSFERASE"/>
    <property type="match status" value="1"/>
</dbReference>
<keyword evidence="2 4" id="KW-0808">Transferase</keyword>